<gene>
    <name evidence="3" type="ORF">N0392_07450</name>
</gene>
<evidence type="ECO:0000256" key="1">
    <source>
        <dbReference type="SAM" id="SignalP"/>
    </source>
</evidence>
<feature type="chain" id="PRO_5040304932" evidence="1">
    <location>
        <begin position="28"/>
        <end position="444"/>
    </location>
</feature>
<dbReference type="Pfam" id="PF00419">
    <property type="entry name" value="Fimbrial"/>
    <property type="match status" value="1"/>
</dbReference>
<sequence length="444" mass="47309">MIKIKLYNTIIHGVILLLLAFSVPSFAICTSTGVSQTEDSRTALIPFGKVNIYDTYFYPAGSLLASVVVPPTNYTYGRATASSVLWQCDTSDLSDIYFLVATNGDDRVGGYYELGQADGISDVYATYFAYVGIKQTMSGVVLTRNWKKVPVSTYATSGGKIEIRLQDIPPLQAELYRISQLPGTGAGSHWCGNNNTNGRGIVYGNTAGELYSCTQPNSYIQLVGPGLTHDEEGQDSNTNYKFWGVDNGFGYGMRNVNKLFNTPTCVARSVTPLVLLPTISISELDAGLTSSAQFNVSVECSNSVTSGTANSQTALGFQVSAGSYNAAKTLNLVNSGNGVSMLLSDNYTSSEMAKGVGITISYSNSPQAELTLIGQQGTDPLNSAYMGSSAGWYPVLDNAVQAGSSHSGYTNYNYNFSANLKKINGQTVTAGKVRATATVLVKIQ</sequence>
<dbReference type="SUPFAM" id="SSF49401">
    <property type="entry name" value="Bacterial adhesins"/>
    <property type="match status" value="1"/>
</dbReference>
<proteinExistence type="predicted"/>
<dbReference type="GO" id="GO:0007155">
    <property type="term" value="P:cell adhesion"/>
    <property type="evidence" value="ECO:0007669"/>
    <property type="project" value="InterPro"/>
</dbReference>
<protein>
    <submittedName>
        <fullName evidence="3">Fimbrial protein</fullName>
    </submittedName>
</protein>
<dbReference type="Gene3D" id="2.60.40.1090">
    <property type="entry name" value="Fimbrial-type adhesion domain"/>
    <property type="match status" value="1"/>
</dbReference>
<comment type="caution">
    <text evidence="3">The sequence shown here is derived from an EMBL/GenBank/DDBJ whole genome shotgun (WGS) entry which is preliminary data.</text>
</comment>
<accession>A0A9Q4CLT1</accession>
<dbReference type="EMBL" id="JAPNMI010000003">
    <property type="protein sequence ID" value="MCY0789515.1"/>
    <property type="molecule type" value="Genomic_DNA"/>
</dbReference>
<feature type="domain" description="Fimbrial-type adhesion" evidence="2">
    <location>
        <begin position="263"/>
        <end position="444"/>
    </location>
</feature>
<feature type="signal peptide" evidence="1">
    <location>
        <begin position="1"/>
        <end position="27"/>
    </location>
</feature>
<dbReference type="PIRSF" id="PIRSF029766">
    <property type="entry name" value="UCP029766"/>
    <property type="match status" value="1"/>
</dbReference>
<dbReference type="AlphaFoldDB" id="A0A9Q4CLT1"/>
<evidence type="ECO:0000313" key="4">
    <source>
        <dbReference type="Proteomes" id="UP001076655"/>
    </source>
</evidence>
<dbReference type="InterPro" id="IPR036937">
    <property type="entry name" value="Adhesion_dom_fimbrial_sf"/>
</dbReference>
<dbReference type="GO" id="GO:0009289">
    <property type="term" value="C:pilus"/>
    <property type="evidence" value="ECO:0007669"/>
    <property type="project" value="InterPro"/>
</dbReference>
<dbReference type="InterPro" id="IPR011228">
    <property type="entry name" value="UCP029766"/>
</dbReference>
<evidence type="ECO:0000313" key="3">
    <source>
        <dbReference type="EMBL" id="MCY0789515.1"/>
    </source>
</evidence>
<dbReference type="Proteomes" id="UP001076655">
    <property type="component" value="Unassembled WGS sequence"/>
</dbReference>
<name>A0A9Q4CLT1_MORMO</name>
<dbReference type="InterPro" id="IPR008966">
    <property type="entry name" value="Adhesion_dom_sf"/>
</dbReference>
<organism evidence="3 4">
    <name type="scientific">Morganella morganii</name>
    <name type="common">Proteus morganii</name>
    <dbReference type="NCBI Taxonomy" id="582"/>
    <lineage>
        <taxon>Bacteria</taxon>
        <taxon>Pseudomonadati</taxon>
        <taxon>Pseudomonadota</taxon>
        <taxon>Gammaproteobacteria</taxon>
        <taxon>Enterobacterales</taxon>
        <taxon>Morganellaceae</taxon>
        <taxon>Morganella</taxon>
    </lineage>
</organism>
<keyword evidence="1" id="KW-0732">Signal</keyword>
<dbReference type="InterPro" id="IPR000259">
    <property type="entry name" value="Adhesion_dom_fimbrial"/>
</dbReference>
<evidence type="ECO:0000259" key="2">
    <source>
        <dbReference type="Pfam" id="PF00419"/>
    </source>
</evidence>
<reference evidence="3" key="1">
    <citation type="submission" date="2022-08" db="EMBL/GenBank/DDBJ databases">
        <authorList>
            <person name="Dale J.L."/>
        </authorList>
    </citation>
    <scope>NUCLEOTIDE SEQUENCE</scope>
    <source>
        <strain evidence="3">2022EL-00758</strain>
    </source>
</reference>
<dbReference type="RefSeq" id="WP_267785393.1">
    <property type="nucleotide sequence ID" value="NZ_CP148043.1"/>
</dbReference>